<dbReference type="InterPro" id="IPR002560">
    <property type="entry name" value="Transposase_DDE"/>
</dbReference>
<evidence type="ECO:0000259" key="1">
    <source>
        <dbReference type="Pfam" id="PF01610"/>
    </source>
</evidence>
<name>A0A7X6N1W5_9LACO</name>
<organism evidence="2 3">
    <name type="scientific">Periweissella fabalis</name>
    <dbReference type="NCBI Taxonomy" id="1070421"/>
    <lineage>
        <taxon>Bacteria</taxon>
        <taxon>Bacillati</taxon>
        <taxon>Bacillota</taxon>
        <taxon>Bacilli</taxon>
        <taxon>Lactobacillales</taxon>
        <taxon>Lactobacillaceae</taxon>
        <taxon>Periweissella</taxon>
    </lineage>
</organism>
<evidence type="ECO:0000313" key="3">
    <source>
        <dbReference type="Proteomes" id="UP000549765"/>
    </source>
</evidence>
<gene>
    <name evidence="2" type="ORF">HF964_02940</name>
</gene>
<proteinExistence type="predicted"/>
<feature type="domain" description="Transposase IS204/IS1001/IS1096/IS1165 DDE" evidence="1">
    <location>
        <begin position="2"/>
        <end position="50"/>
    </location>
</feature>
<dbReference type="AlphaFoldDB" id="A0A7X6N1W5"/>
<reference evidence="2 3" key="1">
    <citation type="submission" date="2020-04" db="EMBL/GenBank/DDBJ databases">
        <title>MicrobeNet Type strains.</title>
        <authorList>
            <person name="Nicholson A.C."/>
        </authorList>
    </citation>
    <scope>NUCLEOTIDE SEQUENCE [LARGE SCALE GENOMIC DNA]</scope>
    <source>
        <strain evidence="2 3">CCUG 61472</strain>
    </source>
</reference>
<dbReference type="Pfam" id="PF01610">
    <property type="entry name" value="DDE_Tnp_ISL3"/>
    <property type="match status" value="1"/>
</dbReference>
<accession>A0A7X6N1W5</accession>
<dbReference type="Proteomes" id="UP000549765">
    <property type="component" value="Unassembled WGS sequence"/>
</dbReference>
<evidence type="ECO:0000313" key="2">
    <source>
        <dbReference type="EMBL" id="NKZ23767.1"/>
    </source>
</evidence>
<comment type="caution">
    <text evidence="2">The sequence shown here is derived from an EMBL/GenBank/DDBJ whole genome shotgun (WGS) entry which is preliminary data.</text>
</comment>
<keyword evidence="3" id="KW-1185">Reference proteome</keyword>
<dbReference type="EMBL" id="JAAXPN010000001">
    <property type="protein sequence ID" value="NKZ23767.1"/>
    <property type="molecule type" value="Genomic_DNA"/>
</dbReference>
<protein>
    <submittedName>
        <fullName evidence="2">Transposase</fullName>
    </submittedName>
</protein>
<sequence length="53" mass="6307">MHELFPNAVIIADRFHLVTQAYQTLNILRIKAIKQVKTDPPEYPQLKRFHHLI</sequence>